<evidence type="ECO:0000313" key="4">
    <source>
        <dbReference type="Proteomes" id="UP000198403"/>
    </source>
</evidence>
<dbReference type="EMBL" id="FZNO01000034">
    <property type="protein sequence ID" value="SNR87767.1"/>
    <property type="molecule type" value="Genomic_DNA"/>
</dbReference>
<organism evidence="3 4">
    <name type="scientific">Blastococcus mobilis</name>
    <dbReference type="NCBI Taxonomy" id="1938746"/>
    <lineage>
        <taxon>Bacteria</taxon>
        <taxon>Bacillati</taxon>
        <taxon>Actinomycetota</taxon>
        <taxon>Actinomycetes</taxon>
        <taxon>Geodermatophilales</taxon>
        <taxon>Geodermatophilaceae</taxon>
        <taxon>Blastococcus</taxon>
    </lineage>
</organism>
<name>A0A238ZWH4_9ACTN</name>
<evidence type="ECO:0000259" key="2">
    <source>
        <dbReference type="Pfam" id="PF00884"/>
    </source>
</evidence>
<keyword evidence="4" id="KW-1185">Reference proteome</keyword>
<evidence type="ECO:0000256" key="1">
    <source>
        <dbReference type="SAM" id="MobiDB-lite"/>
    </source>
</evidence>
<dbReference type="GO" id="GO:0015024">
    <property type="term" value="F:glucuronate-2-sulfatase activity"/>
    <property type="evidence" value="ECO:0007669"/>
    <property type="project" value="TreeGrafter"/>
</dbReference>
<proteinExistence type="predicted"/>
<dbReference type="SUPFAM" id="SSF53649">
    <property type="entry name" value="Alkaline phosphatase-like"/>
    <property type="match status" value="1"/>
</dbReference>
<evidence type="ECO:0000313" key="3">
    <source>
        <dbReference type="EMBL" id="SNR87767.1"/>
    </source>
</evidence>
<dbReference type="GO" id="GO:0004065">
    <property type="term" value="F:arylsulfatase activity"/>
    <property type="evidence" value="ECO:0007669"/>
    <property type="project" value="TreeGrafter"/>
</dbReference>
<dbReference type="AlphaFoldDB" id="A0A238ZWH4"/>
<dbReference type="RefSeq" id="WP_089338645.1">
    <property type="nucleotide sequence ID" value="NZ_FZNO01000034.1"/>
</dbReference>
<dbReference type="InterPro" id="IPR017850">
    <property type="entry name" value="Alkaline_phosphatase_core_sf"/>
</dbReference>
<accession>A0A238ZWH4</accession>
<dbReference type="InterPro" id="IPR000917">
    <property type="entry name" value="Sulfatase_N"/>
</dbReference>
<dbReference type="Proteomes" id="UP000198403">
    <property type="component" value="Unassembled WGS sequence"/>
</dbReference>
<protein>
    <submittedName>
        <fullName evidence="3">Arylsulfatase A</fullName>
    </submittedName>
</protein>
<sequence>MTEDTARAGQRRPNILVLCMDQWDVHMDLPPGVDLPAIQRLVGAGVSLGNQYCTVPQCTPSRATMWTGQHAKKVGLWDNTNFAWIDVLDEAIPTVGTMLREQGYYTAFKGKWHLSHPERSSEALEGYGFSDYQAWGDNWGAPLHGAQLDGTVAFETVDWLRHKRPKDRPWFLVSSMVNPHDVMFLRAGEDERAHPNGTMAPLTHPPQDLGFFRDFDVELPDNFSDDLEGQPYGVHSYKRNTEWNYGRIPDGREDLWKVRRNYLINCLRLVDQAFKEILDELDAQDLWRDTVVVFTSDHGEMNGAHRMTQKGAIPFQEASVVNMTVVTPDGPSGVQSDAVGSHLDLATTFLSWAGLDEAAIRERYPALKGRDLRPVFEAPERVVPPRGSTSDPGDGALVSWDGINSLDPEWAIQGALGELAQLGHGPDRTLEDCRRVGETYGAPDMDKRTFFRAVSDGRYKLVRWFSPTQYDTPRTVEELHATSDVALYDLVDDPGEMRNIGDPSHPDYDEKLVASMLEKLVALIDTELGEDEPPFDLDLFGTRNVRYRQEDVAADDSAGGQQAEPGPPTAENSEDSAPGTTERPEDEF</sequence>
<dbReference type="Gene3D" id="3.40.720.10">
    <property type="entry name" value="Alkaline Phosphatase, subunit A"/>
    <property type="match status" value="1"/>
</dbReference>
<dbReference type="Pfam" id="PF00884">
    <property type="entry name" value="Sulfatase"/>
    <property type="match status" value="1"/>
</dbReference>
<reference evidence="3 4" key="1">
    <citation type="submission" date="2017-06" db="EMBL/GenBank/DDBJ databases">
        <authorList>
            <person name="Kim H.J."/>
            <person name="Triplett B.A."/>
        </authorList>
    </citation>
    <scope>NUCLEOTIDE SEQUENCE [LARGE SCALE GENOMIC DNA]</scope>
    <source>
        <strain evidence="3 4">DSM 44272</strain>
    </source>
</reference>
<dbReference type="PANTHER" id="PTHR46615:SF1">
    <property type="entry name" value="ARYLSULFATASE K"/>
    <property type="match status" value="1"/>
</dbReference>
<feature type="domain" description="Sulfatase N-terminal" evidence="2">
    <location>
        <begin position="13"/>
        <end position="354"/>
    </location>
</feature>
<dbReference type="InterPro" id="IPR051849">
    <property type="entry name" value="GAG-degrading_sulfatase"/>
</dbReference>
<dbReference type="OrthoDB" id="9777306at2"/>
<feature type="region of interest" description="Disordered" evidence="1">
    <location>
        <begin position="548"/>
        <end position="588"/>
    </location>
</feature>
<dbReference type="PANTHER" id="PTHR46615">
    <property type="entry name" value="ARYLSULFATASE K"/>
    <property type="match status" value="1"/>
</dbReference>
<gene>
    <name evidence="3" type="ORF">SAMN06272737_13437</name>
</gene>